<sequence>MKSLTALSAAVAAMAAIGLSACAPSTTAGSEPTEAAAAAAGSDTAAPAGSSVRDGKFEFTVVSVERAKSVTDPTGNPFMTVEAQGEFIVVTLTVKNIGDEARSFSGTNQTLLDRDGREYDANSEADMWMNPGTGDINPGNQIEARVAFDVPPGTQPAELRLHDSPFSGGARLAL</sequence>
<evidence type="ECO:0000313" key="4">
    <source>
        <dbReference type="EMBL" id="AOT23164.1"/>
    </source>
</evidence>
<feature type="domain" description="DUF4352" evidence="3">
    <location>
        <begin position="49"/>
        <end position="170"/>
    </location>
</feature>
<dbReference type="Proteomes" id="UP000224956">
    <property type="component" value="Segment"/>
</dbReference>
<protein>
    <recommendedName>
        <fullName evidence="3">DUF4352 domain-containing protein</fullName>
    </recommendedName>
</protein>
<keyword evidence="5" id="KW-1185">Reference proteome</keyword>
<evidence type="ECO:0000259" key="3">
    <source>
        <dbReference type="Pfam" id="PF11611"/>
    </source>
</evidence>
<evidence type="ECO:0000256" key="1">
    <source>
        <dbReference type="ARBA" id="ARBA00022729"/>
    </source>
</evidence>
<feature type="region of interest" description="Disordered" evidence="2">
    <location>
        <begin position="24"/>
        <end position="51"/>
    </location>
</feature>
<evidence type="ECO:0000256" key="2">
    <source>
        <dbReference type="SAM" id="MobiDB-lite"/>
    </source>
</evidence>
<dbReference type="InterPro" id="IPR029051">
    <property type="entry name" value="DUF4352"/>
</dbReference>
<name>A0A1D8EQ43_9CAUD</name>
<reference evidence="4 5" key="1">
    <citation type="submission" date="2016-07" db="EMBL/GenBank/DDBJ databases">
        <authorList>
            <person name="Henderson J.H."/>
            <person name="Agbayani G."/>
            <person name="Akanbi A."/>
            <person name="Allen L."/>
            <person name="Anton T."/>
            <person name="Bauer V."/>
            <person name="Benoit R."/>
            <person name="Bhakta Y."/>
            <person name="Binongcal M.A."/>
            <person name="Bobovsky T."/>
            <person name="Bual H."/>
            <person name="Calley B."/>
            <person name="Clark M."/>
            <person name="Conahan B."/>
            <person name="Cone E."/>
            <person name="Dardis C."/>
            <person name="Fangman M."/>
            <person name="Flatgard B."/>
            <person name="Focht K."/>
            <person name="Geraci K."/>
            <person name="Goodwin B."/>
            <person name="Hanson H."/>
            <person name="Hunt G."/>
            <person name="Hutton S."/>
            <person name="Illback M."/>
            <person name="Jamsa A."/>
            <person name="Konzek B."/>
            <person name="Kraus A."/>
            <person name="Kuenzi M."/>
            <person name="Laird K."/>
            <person name="Lieb M."/>
            <person name="MacKenzie A."/>
            <person name="Maurer K."/>
            <person name="Miera M."/>
            <person name="Mishler B."/>
            <person name="Naughton C."/>
            <person name="Nease R."/>
            <person name="Nelson B."/>
            <person name="Nigg N."/>
            <person name="O'Sullivan K."/>
            <person name="Orion I."/>
            <person name="Peterson C."/>
            <person name="Peterson S."/>
            <person name="Roletto M."/>
            <person name="Rush L."/>
            <person name="Schlatter T."/>
            <person name="Seidl R."/>
            <person name="Sevy E."/>
            <person name="Sonderby V."/>
            <person name="Souers H."/>
            <person name="Syvertson H."/>
            <person name="Taggard K."/>
            <person name="Takasugi J."/>
            <person name="Tietge S."/>
            <person name="Vasquez C."/>
            <person name="Velasco R."/>
            <person name="Virk M."/>
            <person name="Vologdin S."/>
            <person name="Wing S."/>
            <person name="Winslow J."/>
            <person name="Young E."/>
            <person name="Cunanan N."/>
            <person name="Dasiuk E."/>
            <person name="Fudge K."/>
            <person name="Murphy A."/>
            <person name="Poxleitner M.K."/>
            <person name="Ettinger A.-S.H."/>
            <person name="Anders K.R."/>
            <person name="Schaff J.E."/>
            <person name="Dashiell C.L."/>
            <person name="Macialek J.A."/>
            <person name="Braun M.A."/>
            <person name="Delesalle V.A."/>
            <person name="Hughes L.E."/>
            <person name="Ware V.C."/>
            <person name="Bradley K.W."/>
            <person name="Barker L.P."/>
            <person name="Asai D.J."/>
            <person name="Bowman C.A."/>
            <person name="Russell D.A."/>
            <person name="Pope W.H."/>
            <person name="Jacobs-Sera D."/>
            <person name="Hendrix R.W."/>
            <person name="Hatfull G.F."/>
        </authorList>
    </citation>
    <scope>NUCLEOTIDE SEQUENCE [LARGE SCALE GENOMIC DNA]</scope>
</reference>
<dbReference type="Gene3D" id="2.60.40.1240">
    <property type="match status" value="1"/>
</dbReference>
<keyword evidence="1" id="KW-0732">Signal</keyword>
<dbReference type="PROSITE" id="PS51257">
    <property type="entry name" value="PROKAR_LIPOPROTEIN"/>
    <property type="match status" value="1"/>
</dbReference>
<dbReference type="EMBL" id="KX621007">
    <property type="protein sequence ID" value="AOT23164.1"/>
    <property type="molecule type" value="Genomic_DNA"/>
</dbReference>
<accession>A0A1D8EQ43</accession>
<gene>
    <name evidence="4" type="ORF">SEA_TAQUITO_44</name>
</gene>
<dbReference type="InterPro" id="IPR029050">
    <property type="entry name" value="Immunoprotect_excell_Ig-like"/>
</dbReference>
<dbReference type="Pfam" id="PF11611">
    <property type="entry name" value="DUF4352"/>
    <property type="match status" value="1"/>
</dbReference>
<organism evidence="4 5">
    <name type="scientific">Mycobacterium phage Taquito</name>
    <dbReference type="NCBI Taxonomy" id="1897500"/>
    <lineage>
        <taxon>Viruses</taxon>
        <taxon>Duplodnaviria</taxon>
        <taxon>Heunggongvirae</taxon>
        <taxon>Uroviricota</taxon>
        <taxon>Caudoviricetes</taxon>
        <taxon>Weiservirinae</taxon>
        <taxon>Fionnbharthvirus</taxon>
        <taxon>Fionnbharthvirus taquito</taxon>
    </lineage>
</organism>
<evidence type="ECO:0000313" key="5">
    <source>
        <dbReference type="Proteomes" id="UP000224956"/>
    </source>
</evidence>
<proteinExistence type="predicted"/>